<proteinExistence type="predicted"/>
<keyword evidence="2" id="KW-0812">Transmembrane</keyword>
<dbReference type="EMBL" id="MF042361">
    <property type="protein sequence ID" value="ARV77129.1"/>
    <property type="molecule type" value="Genomic_DNA"/>
</dbReference>
<feature type="coiled-coil region" evidence="1">
    <location>
        <begin position="47"/>
        <end position="102"/>
    </location>
</feature>
<feature type="transmembrane region" description="Helical" evidence="2">
    <location>
        <begin position="6"/>
        <end position="26"/>
    </location>
</feature>
<keyword evidence="1" id="KW-0175">Coiled coil</keyword>
<sequence>MDEFPKDLGGAIGTIGTGIVLGALWLRSKLSRDNVQRANDGAEINMLAAYQKENGELRASLAEVTIERNKLYRDIGEMAGSIRALEERHKMLEETIGQLRQEVAMFRGSANQGGAIV</sequence>
<evidence type="ECO:0000313" key="4">
    <source>
        <dbReference type="Proteomes" id="UP000221845"/>
    </source>
</evidence>
<keyword evidence="2" id="KW-1133">Transmembrane helix</keyword>
<accession>A0A1Y0T013</accession>
<keyword evidence="2" id="KW-0472">Membrane</keyword>
<protein>
    <submittedName>
        <fullName evidence="3">Putative lysis protein B</fullName>
    </submittedName>
</protein>
<dbReference type="Proteomes" id="UP000221845">
    <property type="component" value="Segment"/>
</dbReference>
<evidence type="ECO:0000313" key="3">
    <source>
        <dbReference type="EMBL" id="ARV77129.1"/>
    </source>
</evidence>
<evidence type="ECO:0000256" key="1">
    <source>
        <dbReference type="SAM" id="Coils"/>
    </source>
</evidence>
<organism evidence="3 4">
    <name type="scientific">Pseudomonas phage Skulduggery</name>
    <dbReference type="NCBI Taxonomy" id="2006671"/>
    <lineage>
        <taxon>Viruses</taxon>
        <taxon>Duplodnaviria</taxon>
        <taxon>Heunggongvirae</taxon>
        <taxon>Uroviricota</taxon>
        <taxon>Caudoviricetes</taxon>
        <taxon>Skulduggeryvirus</taxon>
        <taxon>Skulduggeryvirus skulduggery</taxon>
    </lineage>
</organism>
<name>A0A1Y0T013_9CAUD</name>
<gene>
    <name evidence="3" type="ORF">SKUL_30</name>
</gene>
<keyword evidence="4" id="KW-1185">Reference proteome</keyword>
<evidence type="ECO:0000256" key="2">
    <source>
        <dbReference type="SAM" id="Phobius"/>
    </source>
</evidence>
<reference evidence="3 4" key="1">
    <citation type="submission" date="2017-05" db="EMBL/GenBank/DDBJ databases">
        <authorList>
            <person name="Song R."/>
            <person name="Chenine A.L."/>
            <person name="Ruprecht R.M."/>
        </authorList>
    </citation>
    <scope>NUCLEOTIDE SEQUENCE [LARGE SCALE GENOMIC DNA]</scope>
</reference>